<feature type="region of interest" description="Disordered" evidence="7">
    <location>
        <begin position="1"/>
        <end position="28"/>
    </location>
</feature>
<comment type="subunit">
    <text evidence="6">Component of the origin recognition complex (ORC).</text>
</comment>
<comment type="similarity">
    <text evidence="2 6">Belongs to the ORC2 family.</text>
</comment>
<name>A0A7R9BJN1_9CRUS</name>
<evidence type="ECO:0000256" key="6">
    <source>
        <dbReference type="RuleBase" id="RU368084"/>
    </source>
</evidence>
<organism evidence="10">
    <name type="scientific">Notodromas monacha</name>
    <dbReference type="NCBI Taxonomy" id="399045"/>
    <lineage>
        <taxon>Eukaryota</taxon>
        <taxon>Metazoa</taxon>
        <taxon>Ecdysozoa</taxon>
        <taxon>Arthropoda</taxon>
        <taxon>Crustacea</taxon>
        <taxon>Oligostraca</taxon>
        <taxon>Ostracoda</taxon>
        <taxon>Podocopa</taxon>
        <taxon>Podocopida</taxon>
        <taxon>Cypridocopina</taxon>
        <taxon>Cypridoidea</taxon>
        <taxon>Cyprididae</taxon>
        <taxon>Notodromas</taxon>
    </lineage>
</organism>
<evidence type="ECO:0000259" key="8">
    <source>
        <dbReference type="Pfam" id="PF04084"/>
    </source>
</evidence>
<proteinExistence type="inferred from homology"/>
<dbReference type="EMBL" id="CAJPEX010000348">
    <property type="protein sequence ID" value="CAG0915209.1"/>
    <property type="molecule type" value="Genomic_DNA"/>
</dbReference>
<dbReference type="EMBL" id="OA882385">
    <property type="protein sequence ID" value="CAD7275057.1"/>
    <property type="molecule type" value="Genomic_DNA"/>
</dbReference>
<dbReference type="OrthoDB" id="20198at2759"/>
<evidence type="ECO:0000256" key="3">
    <source>
        <dbReference type="ARBA" id="ARBA00019080"/>
    </source>
</evidence>
<keyword evidence="11" id="KW-1185">Reference proteome</keyword>
<feature type="compositionally biased region" description="Acidic residues" evidence="7">
    <location>
        <begin position="89"/>
        <end position="125"/>
    </location>
</feature>
<protein>
    <recommendedName>
        <fullName evidence="3 6">Origin recognition complex subunit 2</fullName>
    </recommendedName>
</protein>
<evidence type="ECO:0000256" key="4">
    <source>
        <dbReference type="ARBA" id="ARBA00022705"/>
    </source>
</evidence>
<evidence type="ECO:0000313" key="11">
    <source>
        <dbReference type="Proteomes" id="UP000678499"/>
    </source>
</evidence>
<dbReference type="InterPro" id="IPR007220">
    <property type="entry name" value="ORC2"/>
</dbReference>
<feature type="region of interest" description="Disordered" evidence="7">
    <location>
        <begin position="57"/>
        <end position="174"/>
    </location>
</feature>
<feature type="domain" description="Origin recognition complex subunit 2 winged-helix" evidence="9">
    <location>
        <begin position="461"/>
        <end position="516"/>
    </location>
</feature>
<dbReference type="Pfam" id="PF04084">
    <property type="entry name" value="RecA-like_ORC2"/>
    <property type="match status" value="1"/>
</dbReference>
<dbReference type="AlphaFoldDB" id="A0A7R9BJN1"/>
<reference evidence="10" key="1">
    <citation type="submission" date="2020-11" db="EMBL/GenBank/DDBJ databases">
        <authorList>
            <person name="Tran Van P."/>
        </authorList>
    </citation>
    <scope>NUCLEOTIDE SEQUENCE</scope>
</reference>
<accession>A0A7R9BJN1</accession>
<dbReference type="Proteomes" id="UP000678499">
    <property type="component" value="Unassembled WGS sequence"/>
</dbReference>
<sequence length="531" mass="59655">MVKTNNFDDDGNLDVRNVLPTTSKRKSRSIYRNISSISGEAREDSPASVDFSRILDAVRVGTPPKRTPRTSKILSSAKKQRDLSAEPNSESEEDPFADDASSDDYVPEGNDDDDEELEPSDDDDESGKAKNDSDEESSDAADGKLDHILSAKKRKKKEDQTQHSVEMSSKTEKRRTPYCFSKKKVKMSGKTLEGLEMQQLDANFIAKEVSKMSISNTHPVEHAALTENLDIQFLQWLTYMRFGWNILLTGLGSKLPVLTKFKKLLGRKSNIVHFNGYLPQADVKLLLKAIIEGILEKVTPSALGAQLDLIRETFDSSAKEQKLTFDVDVFIIIHGLENCVKSSIARMETFRDVLLKLAPMKGIHILAAVDNVHYPALFTVSEQEALNFLTVKIHTFEPYLMETRWTGTGVSGSNKKSSRGGIKGSTAFAALEHLFCSLTRNTKKIFFLLARHQLERSSGGEEITFSEFYQMCRDEMLVTSDAALRNQLVEFVDHESICFVKRKSDGQEGLRIPLENSILEKFVETYDNDEI</sequence>
<keyword evidence="4 6" id="KW-0235">DNA replication</keyword>
<dbReference type="GO" id="GO:0006260">
    <property type="term" value="P:DNA replication"/>
    <property type="evidence" value="ECO:0007669"/>
    <property type="project" value="UniProtKB-UniRule"/>
</dbReference>
<feature type="domain" description="Origin recognition complex subunit 2 RecA-like" evidence="8">
    <location>
        <begin position="223"/>
        <end position="391"/>
    </location>
</feature>
<dbReference type="GO" id="GO:0003688">
    <property type="term" value="F:DNA replication origin binding"/>
    <property type="evidence" value="ECO:0007669"/>
    <property type="project" value="UniProtKB-UniRule"/>
</dbReference>
<evidence type="ECO:0000313" key="10">
    <source>
        <dbReference type="EMBL" id="CAD7275057.1"/>
    </source>
</evidence>
<evidence type="ECO:0000256" key="7">
    <source>
        <dbReference type="SAM" id="MobiDB-lite"/>
    </source>
</evidence>
<comment type="function">
    <text evidence="6">Component of the origin recognition complex (ORC) that binds origins of replication. DNA-binding is ATP-dependent. ORC is required to assemble the pre-replication complex necessary to initiate DNA replication.</text>
</comment>
<comment type="subcellular location">
    <subcellularLocation>
        <location evidence="1 6">Nucleus</location>
    </subcellularLocation>
</comment>
<dbReference type="InterPro" id="IPR056772">
    <property type="entry name" value="RecA-like_ORC2"/>
</dbReference>
<evidence type="ECO:0000256" key="5">
    <source>
        <dbReference type="ARBA" id="ARBA00023242"/>
    </source>
</evidence>
<evidence type="ECO:0000256" key="1">
    <source>
        <dbReference type="ARBA" id="ARBA00004123"/>
    </source>
</evidence>
<dbReference type="Pfam" id="PF24882">
    <property type="entry name" value="WHD_ORC2"/>
    <property type="match status" value="1"/>
</dbReference>
<dbReference type="PANTHER" id="PTHR14052">
    <property type="entry name" value="ORIGIN RECOGNITION COMPLEX SUBUNIT 2"/>
    <property type="match status" value="1"/>
</dbReference>
<dbReference type="InterPro" id="IPR056773">
    <property type="entry name" value="WHD_ORC2"/>
</dbReference>
<dbReference type="GO" id="GO:0005664">
    <property type="term" value="C:nuclear origin of replication recognition complex"/>
    <property type="evidence" value="ECO:0007669"/>
    <property type="project" value="UniProtKB-UniRule"/>
</dbReference>
<keyword evidence="5 6" id="KW-0539">Nucleus</keyword>
<dbReference type="PANTHER" id="PTHR14052:SF0">
    <property type="entry name" value="ORIGIN RECOGNITION COMPLEX SUBUNIT 2"/>
    <property type="match status" value="1"/>
</dbReference>
<evidence type="ECO:0000256" key="2">
    <source>
        <dbReference type="ARBA" id="ARBA00007421"/>
    </source>
</evidence>
<evidence type="ECO:0000259" key="9">
    <source>
        <dbReference type="Pfam" id="PF24882"/>
    </source>
</evidence>
<gene>
    <name evidence="10" type="ORF">NMOB1V02_LOCUS2862</name>
</gene>